<dbReference type="Gramene" id="Pp3c17_9560V3.2">
    <property type="protein sequence ID" value="Pp3c17_9560V3.2"/>
    <property type="gene ID" value="Pp3c17_9560"/>
</dbReference>
<organism evidence="1">
    <name type="scientific">Physcomitrium patens</name>
    <name type="common">Spreading-leaved earth moss</name>
    <name type="synonym">Physcomitrella patens</name>
    <dbReference type="NCBI Taxonomy" id="3218"/>
    <lineage>
        <taxon>Eukaryota</taxon>
        <taxon>Viridiplantae</taxon>
        <taxon>Streptophyta</taxon>
        <taxon>Embryophyta</taxon>
        <taxon>Bryophyta</taxon>
        <taxon>Bryophytina</taxon>
        <taxon>Bryopsida</taxon>
        <taxon>Funariidae</taxon>
        <taxon>Funariales</taxon>
        <taxon>Funariaceae</taxon>
        <taxon>Physcomitrium</taxon>
    </lineage>
</organism>
<sequence>MRSKCPADNRLCPFSPSTSIKPGCTYPTPVPRSRFYEETGSNVSHTNVSRTSQKTNNQLKKALDFKRRKPGMDI</sequence>
<reference evidence="2" key="3">
    <citation type="submission" date="2020-12" db="UniProtKB">
        <authorList>
            <consortium name="EnsemblPlants"/>
        </authorList>
    </citation>
    <scope>IDENTIFICATION</scope>
</reference>
<dbReference type="EnsemblPlants" id="Pp3c17_9560V3.2">
    <property type="protein sequence ID" value="Pp3c17_9560V3.2"/>
    <property type="gene ID" value="Pp3c17_9560"/>
</dbReference>
<dbReference type="AlphaFoldDB" id="A0A2K1J3B6"/>
<dbReference type="EMBL" id="ABEU02000017">
    <property type="protein sequence ID" value="PNR36010.1"/>
    <property type="molecule type" value="Genomic_DNA"/>
</dbReference>
<reference evidence="1 3" key="2">
    <citation type="journal article" date="2018" name="Plant J.">
        <title>The Physcomitrella patens chromosome-scale assembly reveals moss genome structure and evolution.</title>
        <authorList>
            <person name="Lang D."/>
            <person name="Ullrich K.K."/>
            <person name="Murat F."/>
            <person name="Fuchs J."/>
            <person name="Jenkins J."/>
            <person name="Haas F.B."/>
            <person name="Piednoel M."/>
            <person name="Gundlach H."/>
            <person name="Van Bel M."/>
            <person name="Meyberg R."/>
            <person name="Vives C."/>
            <person name="Morata J."/>
            <person name="Symeonidi A."/>
            <person name="Hiss M."/>
            <person name="Muchero W."/>
            <person name="Kamisugi Y."/>
            <person name="Saleh O."/>
            <person name="Blanc G."/>
            <person name="Decker E.L."/>
            <person name="van Gessel N."/>
            <person name="Grimwood J."/>
            <person name="Hayes R.D."/>
            <person name="Graham S.W."/>
            <person name="Gunter L.E."/>
            <person name="McDaniel S.F."/>
            <person name="Hoernstein S.N.W."/>
            <person name="Larsson A."/>
            <person name="Li F.W."/>
            <person name="Perroud P.F."/>
            <person name="Phillips J."/>
            <person name="Ranjan P."/>
            <person name="Rokshar D.S."/>
            <person name="Rothfels C.J."/>
            <person name="Schneider L."/>
            <person name="Shu S."/>
            <person name="Stevenson D.W."/>
            <person name="Thummler F."/>
            <person name="Tillich M."/>
            <person name="Villarreal Aguilar J.C."/>
            <person name="Widiez T."/>
            <person name="Wong G.K."/>
            <person name="Wymore A."/>
            <person name="Zhang Y."/>
            <person name="Zimmer A.D."/>
            <person name="Quatrano R.S."/>
            <person name="Mayer K.F.X."/>
            <person name="Goodstein D."/>
            <person name="Casacuberta J.M."/>
            <person name="Vandepoele K."/>
            <person name="Reski R."/>
            <person name="Cuming A.C."/>
            <person name="Tuskan G.A."/>
            <person name="Maumus F."/>
            <person name="Salse J."/>
            <person name="Schmutz J."/>
            <person name="Rensing S.A."/>
        </authorList>
    </citation>
    <scope>NUCLEOTIDE SEQUENCE [LARGE SCALE GENOMIC DNA]</scope>
    <source>
        <strain evidence="2 3">cv. Gransden 2004</strain>
    </source>
</reference>
<dbReference type="Gramene" id="Pp3c17_9560V3.1">
    <property type="protein sequence ID" value="Pp3c17_9560V3.1"/>
    <property type="gene ID" value="Pp3c17_9560"/>
</dbReference>
<dbReference type="InParanoid" id="A0A2K1J3B6"/>
<name>A0A2K1J3B6_PHYPA</name>
<evidence type="ECO:0000313" key="3">
    <source>
        <dbReference type="Proteomes" id="UP000006727"/>
    </source>
</evidence>
<protein>
    <submittedName>
        <fullName evidence="1 2">Uncharacterized protein</fullName>
    </submittedName>
</protein>
<dbReference type="Proteomes" id="UP000006727">
    <property type="component" value="Chromosome 17"/>
</dbReference>
<evidence type="ECO:0000313" key="1">
    <source>
        <dbReference type="EMBL" id="PNR36010.1"/>
    </source>
</evidence>
<gene>
    <name evidence="1" type="ORF">PHYPA_021860</name>
</gene>
<evidence type="ECO:0000313" key="2">
    <source>
        <dbReference type="EnsemblPlants" id="Pp3c17_9560V3.1"/>
    </source>
</evidence>
<proteinExistence type="predicted"/>
<dbReference type="EnsemblPlants" id="Pp3c17_9560V3.1">
    <property type="protein sequence ID" value="Pp3c17_9560V3.1"/>
    <property type="gene ID" value="Pp3c17_9560"/>
</dbReference>
<reference evidence="1 3" key="1">
    <citation type="journal article" date="2008" name="Science">
        <title>The Physcomitrella genome reveals evolutionary insights into the conquest of land by plants.</title>
        <authorList>
            <person name="Rensing S."/>
            <person name="Lang D."/>
            <person name="Zimmer A."/>
            <person name="Terry A."/>
            <person name="Salamov A."/>
            <person name="Shapiro H."/>
            <person name="Nishiyama T."/>
            <person name="Perroud P.-F."/>
            <person name="Lindquist E."/>
            <person name="Kamisugi Y."/>
            <person name="Tanahashi T."/>
            <person name="Sakakibara K."/>
            <person name="Fujita T."/>
            <person name="Oishi K."/>
            <person name="Shin-I T."/>
            <person name="Kuroki Y."/>
            <person name="Toyoda A."/>
            <person name="Suzuki Y."/>
            <person name="Hashimoto A."/>
            <person name="Yamaguchi K."/>
            <person name="Sugano A."/>
            <person name="Kohara Y."/>
            <person name="Fujiyama A."/>
            <person name="Anterola A."/>
            <person name="Aoki S."/>
            <person name="Ashton N."/>
            <person name="Barbazuk W.B."/>
            <person name="Barker E."/>
            <person name="Bennetzen J."/>
            <person name="Bezanilla M."/>
            <person name="Blankenship R."/>
            <person name="Cho S.H."/>
            <person name="Dutcher S."/>
            <person name="Estelle M."/>
            <person name="Fawcett J.A."/>
            <person name="Gundlach H."/>
            <person name="Hanada K."/>
            <person name="Heyl A."/>
            <person name="Hicks K.A."/>
            <person name="Hugh J."/>
            <person name="Lohr M."/>
            <person name="Mayer K."/>
            <person name="Melkozernov A."/>
            <person name="Murata T."/>
            <person name="Nelson D."/>
            <person name="Pils B."/>
            <person name="Prigge M."/>
            <person name="Reiss B."/>
            <person name="Renner T."/>
            <person name="Rombauts S."/>
            <person name="Rushton P."/>
            <person name="Sanderfoot A."/>
            <person name="Schween G."/>
            <person name="Shiu S.-H."/>
            <person name="Stueber K."/>
            <person name="Theodoulou F.L."/>
            <person name="Tu H."/>
            <person name="Van de Peer Y."/>
            <person name="Verrier P.J."/>
            <person name="Waters E."/>
            <person name="Wood A."/>
            <person name="Yang L."/>
            <person name="Cove D."/>
            <person name="Cuming A."/>
            <person name="Hasebe M."/>
            <person name="Lucas S."/>
            <person name="Mishler D.B."/>
            <person name="Reski R."/>
            <person name="Grigoriev I."/>
            <person name="Quatrano R.S."/>
            <person name="Boore J.L."/>
        </authorList>
    </citation>
    <scope>NUCLEOTIDE SEQUENCE [LARGE SCALE GENOMIC DNA]</scope>
    <source>
        <strain evidence="2 3">cv. Gransden 2004</strain>
    </source>
</reference>
<keyword evidence="3" id="KW-1185">Reference proteome</keyword>
<accession>A0A2K1J3B6</accession>